<protein>
    <submittedName>
        <fullName evidence="3">Uncharacterized protein</fullName>
    </submittedName>
</protein>
<dbReference type="AlphaFoldDB" id="A0A7Z0EI96"/>
<dbReference type="EMBL" id="JACCFS010000001">
    <property type="protein sequence ID" value="NYJ32564.1"/>
    <property type="molecule type" value="Genomic_DNA"/>
</dbReference>
<evidence type="ECO:0000256" key="1">
    <source>
        <dbReference type="SAM" id="MobiDB-lite"/>
    </source>
</evidence>
<name>A0A7Z0EI96_9ACTN</name>
<gene>
    <name evidence="3" type="ORF">HNR10_000445</name>
</gene>
<evidence type="ECO:0000256" key="2">
    <source>
        <dbReference type="SAM" id="SignalP"/>
    </source>
</evidence>
<reference evidence="3 4" key="1">
    <citation type="submission" date="2020-07" db="EMBL/GenBank/DDBJ databases">
        <title>Sequencing the genomes of 1000 actinobacteria strains.</title>
        <authorList>
            <person name="Klenk H.-P."/>
        </authorList>
    </citation>
    <scope>NUCLEOTIDE SEQUENCE [LARGE SCALE GENOMIC DNA]</scope>
    <source>
        <strain evidence="3 4">DSM 44442</strain>
    </source>
</reference>
<sequence>MRRPLVLVPVVLLAVVATVSCQAEVNFSIVNELDVPVMHWMDSTTSDQEPPDHFTSDPIPPGEALEISITPEEPPSPWDRWPFTLMDDGCTDSTRQIGAMTEDGRVFMYGPPLCEGDVWVIQEE</sequence>
<feature type="region of interest" description="Disordered" evidence="1">
    <location>
        <begin position="42"/>
        <end position="62"/>
    </location>
</feature>
<keyword evidence="4" id="KW-1185">Reference proteome</keyword>
<feature type="signal peptide" evidence="2">
    <location>
        <begin position="1"/>
        <end position="23"/>
    </location>
</feature>
<accession>A0A7Z0EI96</accession>
<comment type="caution">
    <text evidence="3">The sequence shown here is derived from an EMBL/GenBank/DDBJ whole genome shotgun (WGS) entry which is preliminary data.</text>
</comment>
<feature type="chain" id="PRO_5030951360" evidence="2">
    <location>
        <begin position="24"/>
        <end position="124"/>
    </location>
</feature>
<evidence type="ECO:0000313" key="4">
    <source>
        <dbReference type="Proteomes" id="UP000572051"/>
    </source>
</evidence>
<keyword evidence="2" id="KW-0732">Signal</keyword>
<proteinExistence type="predicted"/>
<evidence type="ECO:0000313" key="3">
    <source>
        <dbReference type="EMBL" id="NYJ32564.1"/>
    </source>
</evidence>
<organism evidence="3 4">
    <name type="scientific">Nocardiopsis aegyptia</name>
    <dbReference type="NCBI Taxonomy" id="220378"/>
    <lineage>
        <taxon>Bacteria</taxon>
        <taxon>Bacillati</taxon>
        <taxon>Actinomycetota</taxon>
        <taxon>Actinomycetes</taxon>
        <taxon>Streptosporangiales</taxon>
        <taxon>Nocardiopsidaceae</taxon>
        <taxon>Nocardiopsis</taxon>
    </lineage>
</organism>
<dbReference type="PROSITE" id="PS51257">
    <property type="entry name" value="PROKAR_LIPOPROTEIN"/>
    <property type="match status" value="1"/>
</dbReference>
<dbReference type="Proteomes" id="UP000572051">
    <property type="component" value="Unassembled WGS sequence"/>
</dbReference>
<dbReference type="RefSeq" id="WP_179820453.1">
    <property type="nucleotide sequence ID" value="NZ_JACCFS010000001.1"/>
</dbReference>